<feature type="compositionally biased region" description="Polar residues" evidence="1">
    <location>
        <begin position="157"/>
        <end position="166"/>
    </location>
</feature>
<evidence type="ECO:0000313" key="3">
    <source>
        <dbReference type="Proteomes" id="UP000438429"/>
    </source>
</evidence>
<organism evidence="2 3">
    <name type="scientific">Scophthalmus maximus</name>
    <name type="common">Turbot</name>
    <name type="synonym">Psetta maxima</name>
    <dbReference type="NCBI Taxonomy" id="52904"/>
    <lineage>
        <taxon>Eukaryota</taxon>
        <taxon>Metazoa</taxon>
        <taxon>Chordata</taxon>
        <taxon>Craniata</taxon>
        <taxon>Vertebrata</taxon>
        <taxon>Euteleostomi</taxon>
        <taxon>Actinopterygii</taxon>
        <taxon>Neopterygii</taxon>
        <taxon>Teleostei</taxon>
        <taxon>Neoteleostei</taxon>
        <taxon>Acanthomorphata</taxon>
        <taxon>Carangaria</taxon>
        <taxon>Pleuronectiformes</taxon>
        <taxon>Pleuronectoidei</taxon>
        <taxon>Scophthalmidae</taxon>
        <taxon>Scophthalmus</taxon>
    </lineage>
</organism>
<reference evidence="2 3" key="1">
    <citation type="submission" date="2019-06" db="EMBL/GenBank/DDBJ databases">
        <title>Draft genomes of female and male turbot (Scophthalmus maximus).</title>
        <authorList>
            <person name="Xu H."/>
            <person name="Xu X.-W."/>
            <person name="Shao C."/>
            <person name="Chen S."/>
        </authorList>
    </citation>
    <scope>NUCLEOTIDE SEQUENCE [LARGE SCALE GENOMIC DNA]</scope>
    <source>
        <strain evidence="2">Ysfricsl-2016a</strain>
        <tissue evidence="2">Blood</tissue>
    </source>
</reference>
<accession>A0A6A4TI33</accession>
<dbReference type="EMBL" id="VEVO01000005">
    <property type="protein sequence ID" value="KAF0041742.1"/>
    <property type="molecule type" value="Genomic_DNA"/>
</dbReference>
<feature type="region of interest" description="Disordered" evidence="1">
    <location>
        <begin position="127"/>
        <end position="166"/>
    </location>
</feature>
<feature type="compositionally biased region" description="Low complexity" evidence="1">
    <location>
        <begin position="127"/>
        <end position="136"/>
    </location>
</feature>
<dbReference type="AlphaFoldDB" id="A0A6A4TI33"/>
<dbReference type="Proteomes" id="UP000438429">
    <property type="component" value="Unassembled WGS sequence"/>
</dbReference>
<name>A0A6A4TI33_SCOMX</name>
<protein>
    <submittedName>
        <fullName evidence="2">Uncharacterized protein</fullName>
    </submittedName>
</protein>
<sequence length="166" mass="18254">MISAVKYELLKLRTSPDPGRVGSLIDAEQQIASDQACVMSHFHRKDKKKPPETRTTATVNQSLDPMRNPGTRMSIATTVNLTEALFSFFEACVRVCEWTEGETLLDGDDREEERGNGSGRVLSTVTTTTFAEATTTPEDGSLGPEQDATRLPENHAASRNCNYESN</sequence>
<evidence type="ECO:0000256" key="1">
    <source>
        <dbReference type="SAM" id="MobiDB-lite"/>
    </source>
</evidence>
<proteinExistence type="predicted"/>
<comment type="caution">
    <text evidence="2">The sequence shown here is derived from an EMBL/GenBank/DDBJ whole genome shotgun (WGS) entry which is preliminary data.</text>
</comment>
<gene>
    <name evidence="2" type="ORF">F2P81_005274</name>
</gene>
<evidence type="ECO:0000313" key="2">
    <source>
        <dbReference type="EMBL" id="KAF0041742.1"/>
    </source>
</evidence>